<dbReference type="RefSeq" id="WP_264742650.1">
    <property type="nucleotide sequence ID" value="NZ_JAPDHV010000002.1"/>
</dbReference>
<evidence type="ECO:0000313" key="1">
    <source>
        <dbReference type="EMBL" id="MCW3160701.1"/>
    </source>
</evidence>
<organism evidence="1 2">
    <name type="scientific">Chryseobacterium oryctis</name>
    <dbReference type="NCBI Taxonomy" id="2952618"/>
    <lineage>
        <taxon>Bacteria</taxon>
        <taxon>Pseudomonadati</taxon>
        <taxon>Bacteroidota</taxon>
        <taxon>Flavobacteriia</taxon>
        <taxon>Flavobacteriales</taxon>
        <taxon>Weeksellaceae</taxon>
        <taxon>Chryseobacterium group</taxon>
        <taxon>Chryseobacterium</taxon>
    </lineage>
</organism>
<evidence type="ECO:0000313" key="2">
    <source>
        <dbReference type="Proteomes" id="UP001163719"/>
    </source>
</evidence>
<sequence>METIYTTTSATPKVLVTHNPNSKEILNYELVTKNLDGQDITDLWIDENNYKIYIKDGSYYYKAVFHDNVINLNNFIDRNYPDITKLLQFVIKMAYQLSQTTNGWKEPLKIKIPTGKFLVTDTLIDTSLDVNAGKFILEGEGYQNTIIKFEPNTEKFLFNNDKIFGYTTFSNIGFISNGSGKFMNAIGGGNGNAQSLLFTGCSFNYFKTILDVTGDTMMSEITFRDCKIKDAPENSVLFKLNNPQAVNWRFYSTDIENNFGIIFDFYAGSTISYYQGSIISKHTTEKIIFRVNNVADPNKFGSGNSPQLQINGVRFELRDNTKLIKIDNEDVEFSAKFDNCGMGGYNLDTSIYTIDIKGKGNFIFDNCTNYQNFKFKHQVRNADSYLHPAKIKFINTCPDLELINNGSCNEVFNTGGYPIYVFENCGLNSYYRPFGRDTFFLNNDYYKISKKIISKGSRNNGTIQEETSVVQDRVYADLGQNTVGYKHLVSFDLPNVPIHSIKIIFDKAWQGGYGGQTYNVKVLKTNTPDPIATGQLNTSNKLELTANTGYFLANNDKIHIQVETIEAWSQTLGIKVFLVVEY</sequence>
<name>A0ABT3HLP4_9FLAO</name>
<accession>A0ABT3HLP4</accession>
<proteinExistence type="predicted"/>
<comment type="caution">
    <text evidence="1">The sequence shown here is derived from an EMBL/GenBank/DDBJ whole genome shotgun (WGS) entry which is preliminary data.</text>
</comment>
<protein>
    <submittedName>
        <fullName evidence="1">Uncharacterized protein</fullName>
    </submittedName>
</protein>
<dbReference type="Proteomes" id="UP001163719">
    <property type="component" value="Unassembled WGS sequence"/>
</dbReference>
<gene>
    <name evidence="1" type="ORF">OH806_05395</name>
</gene>
<dbReference type="EMBL" id="JAPDHV010000002">
    <property type="protein sequence ID" value="MCW3160701.1"/>
    <property type="molecule type" value="Genomic_DNA"/>
</dbReference>
<reference evidence="1" key="1">
    <citation type="submission" date="2022-10" db="EMBL/GenBank/DDBJ databases">
        <title>Chryseobacterium babae sp. nov. isolated from the gut of the beetle Oryctes rhinoceros, and Chryseobacterium kimseyorum sp. nov., isolated from a stick insect rearing cage.</title>
        <authorList>
            <person name="Shelomi M."/>
            <person name="Han C.-J."/>
            <person name="Chen W.-M."/>
            <person name="Chen H.-K."/>
            <person name="Liaw S.-J."/>
            <person name="Muhle E."/>
            <person name="Clermont D."/>
        </authorList>
    </citation>
    <scope>NUCLEOTIDE SEQUENCE</scope>
    <source>
        <strain evidence="1">WLa1L2M3</strain>
    </source>
</reference>
<keyword evidence="2" id="KW-1185">Reference proteome</keyword>